<dbReference type="EMBL" id="CP099420">
    <property type="protein sequence ID" value="USW51395.1"/>
    <property type="molecule type" value="Genomic_DNA"/>
</dbReference>
<dbReference type="Proteomes" id="UP001056384">
    <property type="component" value="Chromosome 3"/>
</dbReference>
<dbReference type="AlphaFoldDB" id="A0A9Q9ALX1"/>
<organism evidence="2 3">
    <name type="scientific">Septoria linicola</name>
    <dbReference type="NCBI Taxonomy" id="215465"/>
    <lineage>
        <taxon>Eukaryota</taxon>
        <taxon>Fungi</taxon>
        <taxon>Dikarya</taxon>
        <taxon>Ascomycota</taxon>
        <taxon>Pezizomycotina</taxon>
        <taxon>Dothideomycetes</taxon>
        <taxon>Dothideomycetidae</taxon>
        <taxon>Mycosphaerellales</taxon>
        <taxon>Mycosphaerellaceae</taxon>
        <taxon>Septoria</taxon>
    </lineage>
</organism>
<feature type="compositionally biased region" description="Low complexity" evidence="1">
    <location>
        <begin position="35"/>
        <end position="44"/>
    </location>
</feature>
<accession>A0A9Q9ALX1</accession>
<feature type="compositionally biased region" description="Acidic residues" evidence="1">
    <location>
        <begin position="333"/>
        <end position="347"/>
    </location>
</feature>
<evidence type="ECO:0000313" key="2">
    <source>
        <dbReference type="EMBL" id="USW51395.1"/>
    </source>
</evidence>
<dbReference type="OrthoDB" id="3641891at2759"/>
<evidence type="ECO:0000313" key="3">
    <source>
        <dbReference type="Proteomes" id="UP001056384"/>
    </source>
</evidence>
<feature type="compositionally biased region" description="Acidic residues" evidence="1">
    <location>
        <begin position="357"/>
        <end position="371"/>
    </location>
</feature>
<evidence type="ECO:0000256" key="1">
    <source>
        <dbReference type="SAM" id="MobiDB-lite"/>
    </source>
</evidence>
<feature type="region of interest" description="Disordered" evidence="1">
    <location>
        <begin position="1"/>
        <end position="59"/>
    </location>
</feature>
<proteinExistence type="predicted"/>
<feature type="compositionally biased region" description="Acidic residues" evidence="1">
    <location>
        <begin position="25"/>
        <end position="34"/>
    </location>
</feature>
<reference evidence="2" key="1">
    <citation type="submission" date="2022-06" db="EMBL/GenBank/DDBJ databases">
        <title>Complete genome sequences of two strains of the flax pathogen Septoria linicola.</title>
        <authorList>
            <person name="Lapalu N."/>
            <person name="Simon A."/>
            <person name="Demenou B."/>
            <person name="Paumier D."/>
            <person name="Guillot M.-P."/>
            <person name="Gout L."/>
            <person name="Valade R."/>
        </authorList>
    </citation>
    <scope>NUCLEOTIDE SEQUENCE</scope>
    <source>
        <strain evidence="2">SE15195</strain>
    </source>
</reference>
<name>A0A9Q9ALX1_9PEZI</name>
<sequence>MSVASSPDRFATPASNSPIPLPADNSDDQSDDENSSSVSVVSEVPRPGDEDFIGPNRDHSTDWEEGSVEAYSAHFFYCINFNRSARVPGADADLRIRLHDKRSRLMYNFFQKRTVARCVAVYFRNGSTQQDWDDFWSRQRTKWVGTSGRALVHIYFNGKSHGENDEYQWIIDGLDHHINAYALMQSLNQTNSDIQYLLDCWIQTRWTRRYKWRRKHAMMEIICAGPAKPDENGDMSPIQHGDFVPSFIRILGGFLNYSPTGFERPQPMKSTPQIMRRCTVLSNNAQRIWDLRPSTKTAKKGLEIWRIMTDPYICWATGKLYFYRKKIQPQPEPVEDEDSQAETEEDRMADVDPWDGQLDDLSEYEDEESDVQVELVPLHPDEGVEVDMEDGPSGDPEMDDVAHGHMGGHNGADAADVAMVDSDDGHSVG</sequence>
<feature type="compositionally biased region" description="Acidic residues" evidence="1">
    <location>
        <begin position="383"/>
        <end position="399"/>
    </location>
</feature>
<protein>
    <submittedName>
        <fullName evidence="2">Uncharacterized protein</fullName>
    </submittedName>
</protein>
<gene>
    <name evidence="2" type="ORF">Slin15195_G047140</name>
</gene>
<keyword evidence="3" id="KW-1185">Reference proteome</keyword>
<feature type="region of interest" description="Disordered" evidence="1">
    <location>
        <begin position="329"/>
        <end position="429"/>
    </location>
</feature>